<proteinExistence type="predicted"/>
<keyword evidence="4" id="KW-0346">Stress response</keyword>
<organism evidence="4 5">
    <name type="scientific">Brevibacterium ravenspurgense</name>
    <dbReference type="NCBI Taxonomy" id="479117"/>
    <lineage>
        <taxon>Bacteria</taxon>
        <taxon>Bacillati</taxon>
        <taxon>Actinomycetota</taxon>
        <taxon>Actinomycetes</taxon>
        <taxon>Micrococcales</taxon>
        <taxon>Brevibacteriaceae</taxon>
        <taxon>Brevibacterium</taxon>
    </lineage>
</organism>
<dbReference type="CDD" id="cd04766">
    <property type="entry name" value="HTH_HspR"/>
    <property type="match status" value="1"/>
</dbReference>
<dbReference type="InterPro" id="IPR047057">
    <property type="entry name" value="MerR_fam"/>
</dbReference>
<dbReference type="NCBIfam" id="NF047375">
    <property type="entry name" value="HeatShock_HspR"/>
    <property type="match status" value="1"/>
</dbReference>
<reference evidence="4 5" key="1">
    <citation type="submission" date="2016-01" db="EMBL/GenBank/DDBJ databases">
        <title>Use of Whole Genome Sequencing to ascertain that Brevibacterium massiliense (Roux, Raoult 2009) is a later heterotypic synonym of Brevibacterium ravenspurgense (Mages 2008).</title>
        <authorList>
            <person name="Bernier A.-M."/>
            <person name="Burdz T."/>
            <person name="Huynh C."/>
            <person name="Pachecho A.L."/>
            <person name="Wiebe D."/>
            <person name="Bonner C."/>
            <person name="Bernard K."/>
        </authorList>
    </citation>
    <scope>NUCLEOTIDE SEQUENCE [LARGE SCALE GENOMIC DNA]</scope>
    <source>
        <strain evidence="4 5">CCUG56047</strain>
    </source>
</reference>
<dbReference type="FunFam" id="1.10.1660.10:FF:000008">
    <property type="entry name" value="Heat shock transcriptional regulator"/>
    <property type="match status" value="1"/>
</dbReference>
<dbReference type="Gene3D" id="1.10.1660.10">
    <property type="match status" value="1"/>
</dbReference>
<dbReference type="GO" id="GO:0003677">
    <property type="term" value="F:DNA binding"/>
    <property type="evidence" value="ECO:0007669"/>
    <property type="project" value="UniProtKB-KW"/>
</dbReference>
<dbReference type="GO" id="GO:0003700">
    <property type="term" value="F:DNA-binding transcription factor activity"/>
    <property type="evidence" value="ECO:0007669"/>
    <property type="project" value="InterPro"/>
</dbReference>
<evidence type="ECO:0000259" key="3">
    <source>
        <dbReference type="PROSITE" id="PS50937"/>
    </source>
</evidence>
<sequence length="152" mass="17157">MMIPADRPVYMISVAAELAGMHPQTLRQYDRLGLVTPQRSAGRGRRYSADDIEKLQLVQRLSQDDGINLEGIKRILRMREEIEAMRREQEAMRAEMDAMRRRLETAGRIFAAASSGDVVSLFEDSQGAGRRARPARRIAGVLMPGTSSRRTR</sequence>
<protein>
    <submittedName>
        <fullName evidence="4">Putative heat shock protein HspR</fullName>
    </submittedName>
</protein>
<comment type="caution">
    <text evidence="4">The sequence shown here is derived from an EMBL/GenBank/DDBJ whole genome shotgun (WGS) entry which is preliminary data.</text>
</comment>
<dbReference type="PANTHER" id="PTHR30204">
    <property type="entry name" value="REDOX-CYCLING DRUG-SENSING TRANSCRIPTIONAL ACTIVATOR SOXR"/>
    <property type="match status" value="1"/>
</dbReference>
<feature type="domain" description="HTH merR-type" evidence="3">
    <location>
        <begin position="9"/>
        <end position="78"/>
    </location>
</feature>
<dbReference type="InterPro" id="IPR009061">
    <property type="entry name" value="DNA-bd_dom_put_sf"/>
</dbReference>
<dbReference type="InterPro" id="IPR000551">
    <property type="entry name" value="MerR-type_HTH_dom"/>
</dbReference>
<evidence type="ECO:0000256" key="1">
    <source>
        <dbReference type="ARBA" id="ARBA00023125"/>
    </source>
</evidence>
<evidence type="ECO:0000256" key="2">
    <source>
        <dbReference type="SAM" id="Coils"/>
    </source>
</evidence>
<keyword evidence="5" id="KW-1185">Reference proteome</keyword>
<evidence type="ECO:0000313" key="5">
    <source>
        <dbReference type="Proteomes" id="UP000243589"/>
    </source>
</evidence>
<keyword evidence="2" id="KW-0175">Coiled coil</keyword>
<dbReference type="PROSITE" id="PS50937">
    <property type="entry name" value="HTH_MERR_2"/>
    <property type="match status" value="1"/>
</dbReference>
<evidence type="ECO:0000313" key="4">
    <source>
        <dbReference type="EMBL" id="KXZ57112.1"/>
    </source>
</evidence>
<gene>
    <name evidence="4" type="primary">hspR</name>
    <name evidence="4" type="ORF">Bravens_02069</name>
</gene>
<dbReference type="SUPFAM" id="SSF46955">
    <property type="entry name" value="Putative DNA-binding domain"/>
    <property type="match status" value="1"/>
</dbReference>
<accession>A0A150H4W4</accession>
<dbReference type="Proteomes" id="UP000243589">
    <property type="component" value="Unassembled WGS sequence"/>
</dbReference>
<dbReference type="SMART" id="SM00422">
    <property type="entry name" value="HTH_MERR"/>
    <property type="match status" value="1"/>
</dbReference>
<keyword evidence="1" id="KW-0238">DNA-binding</keyword>
<dbReference type="EMBL" id="LQQC01000014">
    <property type="protein sequence ID" value="KXZ57112.1"/>
    <property type="molecule type" value="Genomic_DNA"/>
</dbReference>
<dbReference type="PANTHER" id="PTHR30204:SF58">
    <property type="entry name" value="HTH-TYPE TRANSCRIPTIONAL REGULATOR YFMP"/>
    <property type="match status" value="1"/>
</dbReference>
<dbReference type="PATRIC" id="fig|479117.4.peg.2055"/>
<dbReference type="Pfam" id="PF13411">
    <property type="entry name" value="MerR_1"/>
    <property type="match status" value="1"/>
</dbReference>
<name>A0A150H4W4_9MICO</name>
<dbReference type="AlphaFoldDB" id="A0A150H4W4"/>
<feature type="coiled-coil region" evidence="2">
    <location>
        <begin position="75"/>
        <end position="102"/>
    </location>
</feature>